<reference evidence="2" key="1">
    <citation type="submission" date="2020-07" db="EMBL/GenBank/DDBJ databases">
        <title>Huge and variable diversity of episymbiotic CPR bacteria and DPANN archaea in groundwater ecosystems.</title>
        <authorList>
            <person name="He C.Y."/>
            <person name="Keren R."/>
            <person name="Whittaker M."/>
            <person name="Farag I.F."/>
            <person name="Doudna J."/>
            <person name="Cate J.H.D."/>
            <person name="Banfield J.F."/>
        </authorList>
    </citation>
    <scope>NUCLEOTIDE SEQUENCE</scope>
    <source>
        <strain evidence="2">NC_groundwater_1586_Pr3_B-0.1um_66_15</strain>
    </source>
</reference>
<accession>A0A933L648</accession>
<evidence type="ECO:0000256" key="1">
    <source>
        <dbReference type="SAM" id="Coils"/>
    </source>
</evidence>
<dbReference type="Proteomes" id="UP000782610">
    <property type="component" value="Unassembled WGS sequence"/>
</dbReference>
<gene>
    <name evidence="2" type="ORF">HY834_18950</name>
</gene>
<dbReference type="EMBL" id="JACRAF010000062">
    <property type="protein sequence ID" value="MBI4923822.1"/>
    <property type="molecule type" value="Genomic_DNA"/>
</dbReference>
<dbReference type="AlphaFoldDB" id="A0A933L648"/>
<keyword evidence="1" id="KW-0175">Coiled coil</keyword>
<proteinExistence type="predicted"/>
<evidence type="ECO:0008006" key="4">
    <source>
        <dbReference type="Google" id="ProtNLM"/>
    </source>
</evidence>
<comment type="caution">
    <text evidence="2">The sequence shown here is derived from an EMBL/GenBank/DDBJ whole genome shotgun (WGS) entry which is preliminary data.</text>
</comment>
<organism evidence="2 3">
    <name type="scientific">Devosia nanyangense</name>
    <dbReference type="NCBI Taxonomy" id="1228055"/>
    <lineage>
        <taxon>Bacteria</taxon>
        <taxon>Pseudomonadati</taxon>
        <taxon>Pseudomonadota</taxon>
        <taxon>Alphaproteobacteria</taxon>
        <taxon>Hyphomicrobiales</taxon>
        <taxon>Devosiaceae</taxon>
        <taxon>Devosia</taxon>
    </lineage>
</organism>
<sequence length="125" mass="13782">MIRTLNIVFVCTSIFALIGVYALKYSVSETAAEKAAIQRQIERQQADLSLLKADWAFLNQPANVAPIVARHVAELNLQNLAQDQFGRFEVLPLRLTAPDALALDSLFESLNSGVDPIQQIISESN</sequence>
<feature type="coiled-coil region" evidence="1">
    <location>
        <begin position="27"/>
        <end position="54"/>
    </location>
</feature>
<protein>
    <recommendedName>
        <fullName evidence="4">Cell division protein FtsL</fullName>
    </recommendedName>
</protein>
<evidence type="ECO:0000313" key="3">
    <source>
        <dbReference type="Proteomes" id="UP000782610"/>
    </source>
</evidence>
<evidence type="ECO:0000313" key="2">
    <source>
        <dbReference type="EMBL" id="MBI4923822.1"/>
    </source>
</evidence>
<name>A0A933L648_9HYPH</name>